<keyword evidence="2" id="KW-1185">Reference proteome</keyword>
<name>A0A5C6EUC0_9BACT</name>
<proteinExistence type="predicted"/>
<dbReference type="AlphaFoldDB" id="A0A5C6EUC0"/>
<sequence length="298" mass="34034">MLHPAYAEDPRERDHDMRVVHKVFDSIGSCDFETASRTLEMLDSASVTNTLESLIRFEQCKMRFKKNGGFSNQRQTQQLLKEGKEFEKNIRSALDGNEKDFTTCYVVAMAGTAYLSVAQQYLSYNDVFIVEGKPGRPEEEVRADSDRTTSIYALVLVSVQHCLRIDNQDPDSLLLFGLLCIQAKSFDGFLAIELGLRLFPKNHFSLLYAAEKWEHPGLIGSKNLRGQLAIALCRVPQTARRVIKLAKQKHFVEFELLKKRVAEAKQDGCHLEVMDEILEMSFNALHFCIHLEEQLKSR</sequence>
<organism evidence="1 2">
    <name type="scientific">Rubripirellula tenax</name>
    <dbReference type="NCBI Taxonomy" id="2528015"/>
    <lineage>
        <taxon>Bacteria</taxon>
        <taxon>Pseudomonadati</taxon>
        <taxon>Planctomycetota</taxon>
        <taxon>Planctomycetia</taxon>
        <taxon>Pirellulales</taxon>
        <taxon>Pirellulaceae</taxon>
        <taxon>Rubripirellula</taxon>
    </lineage>
</organism>
<dbReference type="EMBL" id="SJPW01000005">
    <property type="protein sequence ID" value="TWU50961.1"/>
    <property type="molecule type" value="Genomic_DNA"/>
</dbReference>
<accession>A0A5C6EUC0</accession>
<evidence type="ECO:0000313" key="1">
    <source>
        <dbReference type="EMBL" id="TWU50961.1"/>
    </source>
</evidence>
<reference evidence="1 2" key="1">
    <citation type="submission" date="2019-02" db="EMBL/GenBank/DDBJ databases">
        <title>Deep-cultivation of Planctomycetes and their phenomic and genomic characterization uncovers novel biology.</title>
        <authorList>
            <person name="Wiegand S."/>
            <person name="Jogler M."/>
            <person name="Boedeker C."/>
            <person name="Pinto D."/>
            <person name="Vollmers J."/>
            <person name="Rivas-Marin E."/>
            <person name="Kohn T."/>
            <person name="Peeters S.H."/>
            <person name="Heuer A."/>
            <person name="Rast P."/>
            <person name="Oberbeckmann S."/>
            <person name="Bunk B."/>
            <person name="Jeske O."/>
            <person name="Meyerdierks A."/>
            <person name="Storesund J.E."/>
            <person name="Kallscheuer N."/>
            <person name="Luecker S."/>
            <person name="Lage O.M."/>
            <person name="Pohl T."/>
            <person name="Merkel B.J."/>
            <person name="Hornburger P."/>
            <person name="Mueller R.-W."/>
            <person name="Bruemmer F."/>
            <person name="Labrenz M."/>
            <person name="Spormann A.M."/>
            <person name="Op Den Camp H."/>
            <person name="Overmann J."/>
            <person name="Amann R."/>
            <person name="Jetten M.S.M."/>
            <person name="Mascher T."/>
            <person name="Medema M.H."/>
            <person name="Devos D.P."/>
            <person name="Kaster A.-K."/>
            <person name="Ovreas L."/>
            <person name="Rohde M."/>
            <person name="Galperin M.Y."/>
            <person name="Jogler C."/>
        </authorList>
    </citation>
    <scope>NUCLEOTIDE SEQUENCE [LARGE SCALE GENOMIC DNA]</scope>
    <source>
        <strain evidence="1 2">Poly51</strain>
    </source>
</reference>
<dbReference type="Proteomes" id="UP000318288">
    <property type="component" value="Unassembled WGS sequence"/>
</dbReference>
<comment type="caution">
    <text evidence="1">The sequence shown here is derived from an EMBL/GenBank/DDBJ whole genome shotgun (WGS) entry which is preliminary data.</text>
</comment>
<protein>
    <submittedName>
        <fullName evidence="1">Uncharacterized protein</fullName>
    </submittedName>
</protein>
<gene>
    <name evidence="1" type="ORF">Poly51_42540</name>
</gene>
<evidence type="ECO:0000313" key="2">
    <source>
        <dbReference type="Proteomes" id="UP000318288"/>
    </source>
</evidence>